<dbReference type="OrthoDB" id="284990at2"/>
<dbReference type="Proteomes" id="UP000315010">
    <property type="component" value="Unassembled WGS sequence"/>
</dbReference>
<evidence type="ECO:0000256" key="2">
    <source>
        <dbReference type="ARBA" id="ARBA00022490"/>
    </source>
</evidence>
<dbReference type="EMBL" id="SJPJ01000001">
    <property type="protein sequence ID" value="TWT79265.1"/>
    <property type="molecule type" value="Genomic_DNA"/>
</dbReference>
<dbReference type="EC" id="3.1.11.6" evidence="6"/>
<dbReference type="NCBIfam" id="TIGR01280">
    <property type="entry name" value="xseB"/>
    <property type="match status" value="1"/>
</dbReference>
<evidence type="ECO:0000313" key="8">
    <source>
        <dbReference type="EMBL" id="TWT79265.1"/>
    </source>
</evidence>
<dbReference type="GO" id="GO:0009318">
    <property type="term" value="C:exodeoxyribonuclease VII complex"/>
    <property type="evidence" value="ECO:0007669"/>
    <property type="project" value="UniProtKB-UniRule"/>
</dbReference>
<comment type="caution">
    <text evidence="8">The sequence shown here is derived from an EMBL/GenBank/DDBJ whole genome shotgun (WGS) entry which is preliminary data.</text>
</comment>
<dbReference type="RefSeq" id="WP_146394528.1">
    <property type="nucleotide sequence ID" value="NZ_SJPJ01000001.1"/>
</dbReference>
<comment type="catalytic activity">
    <reaction evidence="6">
        <text>Exonucleolytic cleavage in either 5'- to 3'- or 3'- to 5'-direction to yield nucleoside 5'-phosphates.</text>
        <dbReference type="EC" id="3.1.11.6"/>
    </reaction>
</comment>
<keyword evidence="2 6" id="KW-0963">Cytoplasm</keyword>
<feature type="compositionally biased region" description="Basic residues" evidence="7">
    <location>
        <begin position="99"/>
        <end position="110"/>
    </location>
</feature>
<evidence type="ECO:0000256" key="3">
    <source>
        <dbReference type="ARBA" id="ARBA00022722"/>
    </source>
</evidence>
<keyword evidence="3 6" id="KW-0540">Nuclease</keyword>
<dbReference type="GO" id="GO:0008855">
    <property type="term" value="F:exodeoxyribonuclease VII activity"/>
    <property type="evidence" value="ECO:0007669"/>
    <property type="project" value="UniProtKB-UniRule"/>
</dbReference>
<evidence type="ECO:0000256" key="1">
    <source>
        <dbReference type="ARBA" id="ARBA00009998"/>
    </source>
</evidence>
<feature type="compositionally biased region" description="Acidic residues" evidence="7">
    <location>
        <begin position="10"/>
        <end position="21"/>
    </location>
</feature>
<dbReference type="GO" id="GO:0005829">
    <property type="term" value="C:cytosol"/>
    <property type="evidence" value="ECO:0007669"/>
    <property type="project" value="TreeGrafter"/>
</dbReference>
<dbReference type="InterPro" id="IPR003761">
    <property type="entry name" value="Exonuc_VII_S"/>
</dbReference>
<reference evidence="8 9" key="1">
    <citation type="submission" date="2019-02" db="EMBL/GenBank/DDBJ databases">
        <title>Deep-cultivation of Planctomycetes and their phenomic and genomic characterization uncovers novel biology.</title>
        <authorList>
            <person name="Wiegand S."/>
            <person name="Jogler M."/>
            <person name="Boedeker C."/>
            <person name="Pinto D."/>
            <person name="Vollmers J."/>
            <person name="Rivas-Marin E."/>
            <person name="Kohn T."/>
            <person name="Peeters S.H."/>
            <person name="Heuer A."/>
            <person name="Rast P."/>
            <person name="Oberbeckmann S."/>
            <person name="Bunk B."/>
            <person name="Jeske O."/>
            <person name="Meyerdierks A."/>
            <person name="Storesund J.E."/>
            <person name="Kallscheuer N."/>
            <person name="Luecker S."/>
            <person name="Lage O.M."/>
            <person name="Pohl T."/>
            <person name="Merkel B.J."/>
            <person name="Hornburger P."/>
            <person name="Mueller R.-W."/>
            <person name="Bruemmer F."/>
            <person name="Labrenz M."/>
            <person name="Spormann A.M."/>
            <person name="Op Den Camp H."/>
            <person name="Overmann J."/>
            <person name="Amann R."/>
            <person name="Jetten M.S.M."/>
            <person name="Mascher T."/>
            <person name="Medema M.H."/>
            <person name="Devos D.P."/>
            <person name="Kaster A.-K."/>
            <person name="Ovreas L."/>
            <person name="Rohde M."/>
            <person name="Galperin M.Y."/>
            <person name="Jogler C."/>
        </authorList>
    </citation>
    <scope>NUCLEOTIDE SEQUENCE [LARGE SCALE GENOMIC DNA]</scope>
    <source>
        <strain evidence="8 9">CA13</strain>
    </source>
</reference>
<protein>
    <recommendedName>
        <fullName evidence="6">Exodeoxyribonuclease 7 small subunit</fullName>
        <ecNumber evidence="6">3.1.11.6</ecNumber>
    </recommendedName>
    <alternativeName>
        <fullName evidence="6">Exodeoxyribonuclease VII small subunit</fullName>
        <shortName evidence="6">Exonuclease VII small subunit</shortName>
    </alternativeName>
</protein>
<dbReference type="GO" id="GO:0006308">
    <property type="term" value="P:DNA catabolic process"/>
    <property type="evidence" value="ECO:0007669"/>
    <property type="project" value="UniProtKB-UniRule"/>
</dbReference>
<organism evidence="8 9">
    <name type="scientific">Novipirellula herctigrandis</name>
    <dbReference type="NCBI Taxonomy" id="2527986"/>
    <lineage>
        <taxon>Bacteria</taxon>
        <taxon>Pseudomonadati</taxon>
        <taxon>Planctomycetota</taxon>
        <taxon>Planctomycetia</taxon>
        <taxon>Pirellulales</taxon>
        <taxon>Pirellulaceae</taxon>
        <taxon>Novipirellula</taxon>
    </lineage>
</organism>
<evidence type="ECO:0000256" key="6">
    <source>
        <dbReference type="HAMAP-Rule" id="MF_00337"/>
    </source>
</evidence>
<dbReference type="SUPFAM" id="SSF116842">
    <property type="entry name" value="XseB-like"/>
    <property type="match status" value="1"/>
</dbReference>
<feature type="compositionally biased region" description="Acidic residues" evidence="7">
    <location>
        <begin position="128"/>
        <end position="142"/>
    </location>
</feature>
<dbReference type="Pfam" id="PF02609">
    <property type="entry name" value="Exonuc_VII_S"/>
    <property type="match status" value="1"/>
</dbReference>
<evidence type="ECO:0000256" key="5">
    <source>
        <dbReference type="ARBA" id="ARBA00022839"/>
    </source>
</evidence>
<evidence type="ECO:0000256" key="4">
    <source>
        <dbReference type="ARBA" id="ARBA00022801"/>
    </source>
</evidence>
<evidence type="ECO:0000313" key="9">
    <source>
        <dbReference type="Proteomes" id="UP000315010"/>
    </source>
</evidence>
<evidence type="ECO:0000256" key="7">
    <source>
        <dbReference type="SAM" id="MobiDB-lite"/>
    </source>
</evidence>
<comment type="similarity">
    <text evidence="1 6">Belongs to the XseB family.</text>
</comment>
<feature type="region of interest" description="Disordered" evidence="7">
    <location>
        <begin position="75"/>
        <end position="142"/>
    </location>
</feature>
<sequence>MAKKKRSPSDSDEGTNPDEMDFESAIGEVEGIVHELESGELGLTESLNHYEVGIKRLNECHKLLQSAERKISLLSGFDSDGNPLTEPFDDDAEVSPNKAGRKNRNAKSKTNKTTSTNPSSKKTRKEDFDDDAGDDDDVPGLF</sequence>
<comment type="subunit">
    <text evidence="6">Heterooligomer composed of large and small subunits.</text>
</comment>
<keyword evidence="5 6" id="KW-0269">Exonuclease</keyword>
<dbReference type="PANTHER" id="PTHR34137:SF1">
    <property type="entry name" value="EXODEOXYRIBONUCLEASE 7 SMALL SUBUNIT"/>
    <property type="match status" value="1"/>
</dbReference>
<feature type="region of interest" description="Disordered" evidence="7">
    <location>
        <begin position="1"/>
        <end position="21"/>
    </location>
</feature>
<comment type="subcellular location">
    <subcellularLocation>
        <location evidence="6">Cytoplasm</location>
    </subcellularLocation>
</comment>
<dbReference type="InterPro" id="IPR037004">
    <property type="entry name" value="Exonuc_VII_ssu_sf"/>
</dbReference>
<name>A0A5C5YWA3_9BACT</name>
<proteinExistence type="inferred from homology"/>
<keyword evidence="9" id="KW-1185">Reference proteome</keyword>
<accession>A0A5C5YWA3</accession>
<dbReference type="Gene3D" id="1.10.287.1040">
    <property type="entry name" value="Exonuclease VII, small subunit"/>
    <property type="match status" value="1"/>
</dbReference>
<dbReference type="HAMAP" id="MF_00337">
    <property type="entry name" value="Exonuc_7_S"/>
    <property type="match status" value="1"/>
</dbReference>
<feature type="compositionally biased region" description="Low complexity" evidence="7">
    <location>
        <begin position="111"/>
        <end position="120"/>
    </location>
</feature>
<gene>
    <name evidence="6 8" type="primary">xseB</name>
    <name evidence="8" type="ORF">CA13_06630</name>
</gene>
<comment type="function">
    <text evidence="6">Bidirectionally degrades single-stranded DNA into large acid-insoluble oligonucleotides, which are then degraded further into small acid-soluble oligonucleotides.</text>
</comment>
<dbReference type="AlphaFoldDB" id="A0A5C5YWA3"/>
<keyword evidence="4 6" id="KW-0378">Hydrolase</keyword>
<dbReference type="PANTHER" id="PTHR34137">
    <property type="entry name" value="EXODEOXYRIBONUCLEASE 7 SMALL SUBUNIT"/>
    <property type="match status" value="1"/>
</dbReference>